<name>A0A2D4JL15_MICLE</name>
<dbReference type="AlphaFoldDB" id="A0A2D4JL15"/>
<sequence>MSCYTIVIWLLSCVQVFATLRVTTSSHPVLHCLPESDQTHVHFISDTNHHPLLSLFCLQSVLTSGSLPMQHNRRLVSRFLAEERMNLHALSNYSFFKIAKWN</sequence>
<feature type="chain" id="PRO_5013608804" description="Secreted protein" evidence="1">
    <location>
        <begin position="19"/>
        <end position="102"/>
    </location>
</feature>
<protein>
    <recommendedName>
        <fullName evidence="3">Secreted protein</fullName>
    </recommendedName>
</protein>
<keyword evidence="1" id="KW-0732">Signal</keyword>
<evidence type="ECO:0000256" key="1">
    <source>
        <dbReference type="SAM" id="SignalP"/>
    </source>
</evidence>
<dbReference type="EMBL" id="IACK01220294">
    <property type="protein sequence ID" value="LAA97104.1"/>
    <property type="molecule type" value="Transcribed_RNA"/>
</dbReference>
<accession>A0A2D4JL15</accession>
<reference evidence="2" key="2">
    <citation type="submission" date="2017-11" db="EMBL/GenBank/DDBJ databases">
        <title>Coralsnake Venomics: Analyses of Venom Gland Transcriptomes and Proteomes of Six Brazilian Taxa.</title>
        <authorList>
            <person name="Aird S.D."/>
            <person name="Jorge da Silva N."/>
            <person name="Qiu L."/>
            <person name="Villar-Briones A."/>
            <person name="Aparecida-Saddi V."/>
            <person name="Campos-Telles M.P."/>
            <person name="Grau M."/>
            <person name="Mikheyev A.S."/>
        </authorList>
    </citation>
    <scope>NUCLEOTIDE SEQUENCE</scope>
    <source>
        <tissue evidence="2">Venom_gland</tissue>
    </source>
</reference>
<feature type="signal peptide" evidence="1">
    <location>
        <begin position="1"/>
        <end position="18"/>
    </location>
</feature>
<proteinExistence type="predicted"/>
<evidence type="ECO:0008006" key="3">
    <source>
        <dbReference type="Google" id="ProtNLM"/>
    </source>
</evidence>
<evidence type="ECO:0000313" key="2">
    <source>
        <dbReference type="EMBL" id="LAA97104.1"/>
    </source>
</evidence>
<organism evidence="2">
    <name type="scientific">Micrurus lemniscatus lemniscatus</name>
    <dbReference type="NCBI Taxonomy" id="129467"/>
    <lineage>
        <taxon>Eukaryota</taxon>
        <taxon>Metazoa</taxon>
        <taxon>Chordata</taxon>
        <taxon>Craniata</taxon>
        <taxon>Vertebrata</taxon>
        <taxon>Euteleostomi</taxon>
        <taxon>Lepidosauria</taxon>
        <taxon>Squamata</taxon>
        <taxon>Bifurcata</taxon>
        <taxon>Unidentata</taxon>
        <taxon>Episquamata</taxon>
        <taxon>Toxicofera</taxon>
        <taxon>Serpentes</taxon>
        <taxon>Colubroidea</taxon>
        <taxon>Elapidae</taxon>
        <taxon>Elapinae</taxon>
        <taxon>Micrurus</taxon>
    </lineage>
</organism>
<reference evidence="2" key="1">
    <citation type="submission" date="2017-07" db="EMBL/GenBank/DDBJ databases">
        <authorList>
            <person name="Mikheyev A."/>
            <person name="Grau M."/>
        </authorList>
    </citation>
    <scope>NUCLEOTIDE SEQUENCE</scope>
    <source>
        <tissue evidence="2">Venom_gland</tissue>
    </source>
</reference>